<proteinExistence type="predicted"/>
<dbReference type="CDD" id="cd02024">
    <property type="entry name" value="NRK1"/>
    <property type="match status" value="1"/>
</dbReference>
<evidence type="ECO:0000313" key="2">
    <source>
        <dbReference type="Proteomes" id="UP000236621"/>
    </source>
</evidence>
<organism evidence="1 2">
    <name type="scientific">Tolypocladium capitatum</name>
    <dbReference type="NCBI Taxonomy" id="45235"/>
    <lineage>
        <taxon>Eukaryota</taxon>
        <taxon>Fungi</taxon>
        <taxon>Dikarya</taxon>
        <taxon>Ascomycota</taxon>
        <taxon>Pezizomycotina</taxon>
        <taxon>Sordariomycetes</taxon>
        <taxon>Hypocreomycetidae</taxon>
        <taxon>Hypocreales</taxon>
        <taxon>Ophiocordycipitaceae</taxon>
        <taxon>Tolypocladium</taxon>
    </lineage>
</organism>
<name>A0A2K3PXD0_9HYPO</name>
<dbReference type="SUPFAM" id="SSF52540">
    <property type="entry name" value="P-loop containing nucleoside triphosphate hydrolases"/>
    <property type="match status" value="1"/>
</dbReference>
<gene>
    <name evidence="1" type="ORF">TCAP_07452</name>
</gene>
<keyword evidence="1" id="KW-0418">Kinase</keyword>
<dbReference type="STRING" id="45235.A0A2K3PXD0"/>
<reference evidence="1 2" key="1">
    <citation type="submission" date="2017-08" db="EMBL/GenBank/DDBJ databases">
        <title>Harnessing the power of phylogenomics to disentangle the directionality and signatures of interkingdom host jumping in the parasitic fungal genus Tolypocladium.</title>
        <authorList>
            <person name="Quandt C.A."/>
            <person name="Patterson W."/>
            <person name="Spatafora J.W."/>
        </authorList>
    </citation>
    <scope>NUCLEOTIDE SEQUENCE [LARGE SCALE GENOMIC DNA]</scope>
    <source>
        <strain evidence="1 2">CBS 113982</strain>
    </source>
</reference>
<keyword evidence="2" id="KW-1185">Reference proteome</keyword>
<protein>
    <submittedName>
        <fullName evidence="1">Nicotinamide riboside kinase</fullName>
    </submittedName>
</protein>
<dbReference type="InterPro" id="IPR027417">
    <property type="entry name" value="P-loop_NTPase"/>
</dbReference>
<dbReference type="EMBL" id="NRSZ01001289">
    <property type="protein sequence ID" value="PNY19943.1"/>
    <property type="molecule type" value="Genomic_DNA"/>
</dbReference>
<dbReference type="PANTHER" id="PTHR10285">
    <property type="entry name" value="URIDINE KINASE"/>
    <property type="match status" value="1"/>
</dbReference>
<sequence>MAGDSRALVVGVSGCSSSGKTTLARLLRDVFPNTFILHEDDFYKAETELPYKNGLLDWDCAEAIDLPAMVDALSYIRQHAAFPASPCDAHLTICIRHPTLDSKEDQNPVGQCPVPAATTAALRSRVAAALPPSHPLRSGSGLRLCLLDGFLLYAPSVAAVLPSLDVKLFLRGSYAKAKARREARNGYVTLEGFWTDPPGYVDKVVWPNYVDEHAWMFEGGDVEGDFRKDVLQREGIKVLEGASVDADMEETLAWMVDAILEELHKHV</sequence>
<accession>A0A2K3PXD0</accession>
<dbReference type="GO" id="GO:0016301">
    <property type="term" value="F:kinase activity"/>
    <property type="evidence" value="ECO:0007669"/>
    <property type="project" value="UniProtKB-KW"/>
</dbReference>
<dbReference type="OrthoDB" id="10041966at2759"/>
<keyword evidence="1" id="KW-0808">Transferase</keyword>
<evidence type="ECO:0000313" key="1">
    <source>
        <dbReference type="EMBL" id="PNY19943.1"/>
    </source>
</evidence>
<dbReference type="AlphaFoldDB" id="A0A2K3PXD0"/>
<dbReference type="Gene3D" id="3.40.50.300">
    <property type="entry name" value="P-loop containing nucleotide triphosphate hydrolases"/>
    <property type="match status" value="1"/>
</dbReference>
<dbReference type="Proteomes" id="UP000236621">
    <property type="component" value="Unassembled WGS sequence"/>
</dbReference>
<comment type="caution">
    <text evidence="1">The sequence shown here is derived from an EMBL/GenBank/DDBJ whole genome shotgun (WGS) entry which is preliminary data.</text>
</comment>
<dbReference type="PRINTS" id="PR00988">
    <property type="entry name" value="URIDINKINASE"/>
</dbReference>